<evidence type="ECO:0000313" key="2">
    <source>
        <dbReference type="Proteomes" id="UP000241954"/>
    </source>
</evidence>
<name>A0A2T3MKZ2_9GAMM</name>
<dbReference type="EMBL" id="PYLW01000009">
    <property type="protein sequence ID" value="PSV96909.1"/>
    <property type="molecule type" value="Genomic_DNA"/>
</dbReference>
<protein>
    <submittedName>
        <fullName evidence="1">Uncharacterized protein</fullName>
    </submittedName>
</protein>
<dbReference type="AlphaFoldDB" id="A0A2T3MKZ2"/>
<sequence>MMENSILFGNGLNRISDNSVSWNELLNKIKAGNDFSDKTLPNTMIYERIFMEKHQPNVSERADEMEIKRKIAEAMEGQGSNSVYDTLATLNLSNYMTTNYDYAFGKSLGDEVIKHSIEDIYSLRRRREYLTDNKSINLWHVHGEIDTPKSIMLGLDHYCGSVSKLDAYVKGRYKYKKDNKRTSVVSMTDKLKNKNFCYTSWVDLFFSTNVHIIGFSLDYSETDIWWVLNKRARILAEFPNFNRIYFYVDSIDEEKRGLLESFGVTVVETKVINKNYLSMYKKAISKIGISESKI</sequence>
<gene>
    <name evidence="1" type="ORF">C9I88_10470</name>
</gene>
<dbReference type="Proteomes" id="UP000241954">
    <property type="component" value="Unassembled WGS sequence"/>
</dbReference>
<proteinExistence type="predicted"/>
<evidence type="ECO:0000313" key="1">
    <source>
        <dbReference type="EMBL" id="PSV96909.1"/>
    </source>
</evidence>
<reference evidence="1 2" key="1">
    <citation type="submission" date="2018-01" db="EMBL/GenBank/DDBJ databases">
        <title>Whole genome sequencing of Histamine producing bacteria.</title>
        <authorList>
            <person name="Butler K."/>
        </authorList>
    </citation>
    <scope>NUCLEOTIDE SEQUENCE [LARGE SCALE GENOMIC DNA]</scope>
    <source>
        <strain evidence="1 2">NCIMB 13481</strain>
    </source>
</reference>
<organism evidence="1 2">
    <name type="scientific">Photobacterium iliopiscarium</name>
    <dbReference type="NCBI Taxonomy" id="56192"/>
    <lineage>
        <taxon>Bacteria</taxon>
        <taxon>Pseudomonadati</taxon>
        <taxon>Pseudomonadota</taxon>
        <taxon>Gammaproteobacteria</taxon>
        <taxon>Vibrionales</taxon>
        <taxon>Vibrionaceae</taxon>
        <taxon>Photobacterium</taxon>
    </lineage>
</organism>
<comment type="caution">
    <text evidence="1">The sequence shown here is derived from an EMBL/GenBank/DDBJ whole genome shotgun (WGS) entry which is preliminary data.</text>
</comment>
<dbReference type="Pfam" id="PF13289">
    <property type="entry name" value="SIR2_2"/>
    <property type="match status" value="1"/>
</dbReference>
<accession>A0A2T3MKZ2</accession>
<dbReference type="RefSeq" id="WP_107237337.1">
    <property type="nucleotide sequence ID" value="NZ_PYLW01000009.1"/>
</dbReference>